<proteinExistence type="predicted"/>
<organism evidence="3 4">
    <name type="scientific">Massilia solisilvae</name>
    <dbReference type="NCBI Taxonomy" id="1811225"/>
    <lineage>
        <taxon>Bacteria</taxon>
        <taxon>Pseudomonadati</taxon>
        <taxon>Pseudomonadota</taxon>
        <taxon>Betaproteobacteria</taxon>
        <taxon>Burkholderiales</taxon>
        <taxon>Oxalobacteraceae</taxon>
        <taxon>Telluria group</taxon>
        <taxon>Massilia</taxon>
    </lineage>
</organism>
<dbReference type="Proteomes" id="UP001205861">
    <property type="component" value="Unassembled WGS sequence"/>
</dbReference>
<dbReference type="EMBL" id="JANUGV010000011">
    <property type="protein sequence ID" value="MCS0610970.1"/>
    <property type="molecule type" value="Genomic_DNA"/>
</dbReference>
<name>A0ABT2BR88_9BURK</name>
<evidence type="ECO:0000259" key="2">
    <source>
        <dbReference type="SMART" id="SM00382"/>
    </source>
</evidence>
<keyword evidence="4" id="KW-1185">Reference proteome</keyword>
<dbReference type="RefSeq" id="WP_258858501.1">
    <property type="nucleotide sequence ID" value="NZ_JANUGV010000011.1"/>
</dbReference>
<dbReference type="InterPro" id="IPR003593">
    <property type="entry name" value="AAA+_ATPase"/>
</dbReference>
<evidence type="ECO:0000313" key="4">
    <source>
        <dbReference type="Proteomes" id="UP001205861"/>
    </source>
</evidence>
<comment type="caution">
    <text evidence="3">The sequence shown here is derived from an EMBL/GenBank/DDBJ whole genome shotgun (WGS) entry which is preliminary data.</text>
</comment>
<accession>A0ABT2BR88</accession>
<reference evidence="3 4" key="1">
    <citation type="submission" date="2022-08" db="EMBL/GenBank/DDBJ databases">
        <title>Reclassification of Massilia species as members of the genera Telluria, Duganella, Pseudoduganella, Mokoshia gen. nov. and Zemynaea gen. nov. using orthogonal and non-orthogonal genome-based approaches.</title>
        <authorList>
            <person name="Bowman J.P."/>
        </authorList>
    </citation>
    <scope>NUCLEOTIDE SEQUENCE [LARGE SCALE GENOMIC DNA]</scope>
    <source>
        <strain evidence="3 4">JCM 31607</strain>
    </source>
</reference>
<dbReference type="SUPFAM" id="SSF52540">
    <property type="entry name" value="P-loop containing nucleoside triphosphate hydrolases"/>
    <property type="match status" value="1"/>
</dbReference>
<protein>
    <submittedName>
        <fullName evidence="3">ATP-binding protein</fullName>
    </submittedName>
</protein>
<evidence type="ECO:0000256" key="1">
    <source>
        <dbReference type="SAM" id="MobiDB-lite"/>
    </source>
</evidence>
<keyword evidence="3" id="KW-0547">Nucleotide-binding</keyword>
<feature type="domain" description="AAA+ ATPase" evidence="2">
    <location>
        <begin position="252"/>
        <end position="420"/>
    </location>
</feature>
<feature type="region of interest" description="Disordered" evidence="1">
    <location>
        <begin position="1321"/>
        <end position="1347"/>
    </location>
</feature>
<keyword evidence="3" id="KW-0067">ATP-binding</keyword>
<dbReference type="SMART" id="SM00382">
    <property type="entry name" value="AAA"/>
    <property type="match status" value="1"/>
</dbReference>
<sequence length="2002" mass="222844">MVDRKVVDDDRFDDIEVTASGRRIRRQLKSSEHADRALSYTDFNSGNSSLRFDRLVKTFTSEGREHADEYRLSVTWCAPSATDPIAQLLKTASATGTFEGYATGTFRLDPQAVWPREGPPIFAFLQSTQGLAREDVVRFCERFVIEVALPPASLDIDAPGSLEQLLLNVLAEQVGIGRYPNGDRRVEDVAALVIYVASTARTNGDVLTPSDIAQKLGLRTDFGRVAQAFPLDRSTLQERLTLRARLIESIACGGVHLVLAGPGSGKSWTLTQVAEDLELEGKVVARHYCFLEPGDELVERRVTTDVFFGNLLGELSDALKAKSRTSPQVFAAGLNELEDVLEHAAKGDTQVVVIVDGLDHIARVLDASKSLSDSETDIVERLATLNLPEGVTLVVGSQPGPHLDALRDAFRDRIMEHAVDPWSKEELFGLAAKLGVEAALDSVNLLDEERRKNVMNLLAQRSEGNPLYARYLCRGIVDGLLAGTLADPAEWLNAAPAIMGDIARYYRHLYESASAQAQAIADVLGVLDFSVTEAELQEIVGALLEDRVPEALVVLSPVLTRATAQGGLRIFHESFRRFMLQELQRRNIRLSNVLKPVVQWLESQDFFANAKSYRFTLPVMRRAGRDIDILQRVSTSFVRESVLHGHPHDVIERNLALAADVAARLLDWPALLRFAELWRALDSCFDPGTNDWHEYWQTYEAISGPNAVAERLLFDGRPTLSRTMGLLACELVDKAGATAPWQEYLSLPVADDEGRHSSDFDAGGALTSDEETGLAAIRGRLRLGQHLRIVRRVHAHLCHPDAEPTSFFVRKLAELLAEEISPSLVEKMIRRAAFEPPKRYMLAKRNACALLLGLADVARNAEDGAATVRYAVAAMQHANTPEEALWCIEAGAAPSQASDFVTLPDSLDIGVEESGHSLSAPAVRRWVASVRLLARDPNGSAILSEQRRRANGEGWYRCWLRYVLSLAQAEVAAAENRDYDIRAAFTELTADTRPFHGTPRPCDLYSIHRIIDESLARGLTFVRTTEDWEHALNCILEARSGTSSRLDREDGGPITASSFFSILLAHASSPVASDVIIAVLERELEAEEANGTYYGTHAEFRMRMARLHALTRQSARALEHWHKAGYFLLGYGFHKDIALFDVIESVPALLGHAEHTALSALVRLQPLLSAVLRHTDRRETKHAPNAWFGALLDVNRVRSIELLCRDFIRDPGSPSWMAERALKEVLRHEIDTADPLLLDALWATQLFEIEYQNEGGRIAEERLAPLHRLTTAFPEYVRERFVRLCAEASDDTRHYRDGAIAALRSFASKYNLAWQYSEEQDTLNETDGTPVGLEKSPSLQLGQRPAFPQSPRFVDILASLRRLSQERVPREQVDGLVTLPLSYVLTEMVERGEETQAHRLLHFLVHETPFWSFESTHPIEALAQCLDEAGHTRLAAVAHTLTFTSSRGGRGWLNFGDRSQAVVLQRAMELDKQLALQTLAEETARKLRSGGYSGIAKHLVEQISAWGDHEIAVRAWDEAFGVIESRLPLPGSTSLFESLDMNDMIDWSVDEGLATLLLVRIGHPVLPRRIAALSAFARLLNNRAALFRKPVRWLLTRDSTVSTVQSILQILLETPAEVADILEFNEDMLQGYAASGSWSLSVLAGRLLARLGRPVSATRSRFTPVEETASHRGRVLAKYGDVGNVLEMLAHLWSDLPEIVAARMRQPSVDNETFKHYARERAELAFGRRGETVPPAQVLPWPGELLIAVLDETLFGLYEHIWRQGNWSVDVEDEVLSIVLPDLQSHFALDASRVRRPNWPFANEARDQITQMNIMSDEDPTYGGWVRLALCEKNFYHSADRSYEPPNRRAIWAAGVVRAAMDGTVPPRASAHGESDPGPWWYEIEGVEALMDARKPQLVKLASVADWLGKCLALVPPVSLRYRAKLQPPAYGAPLVWYDPSGKAAVVLRSWRVRGDRPDIEWHTTVGEDLLMRPDLLATLFDLYGGPLKELQRSNVSEMNNG</sequence>
<evidence type="ECO:0000313" key="3">
    <source>
        <dbReference type="EMBL" id="MCS0610970.1"/>
    </source>
</evidence>
<dbReference type="InterPro" id="IPR027417">
    <property type="entry name" value="P-loop_NTPase"/>
</dbReference>
<dbReference type="GO" id="GO:0005524">
    <property type="term" value="F:ATP binding"/>
    <property type="evidence" value="ECO:0007669"/>
    <property type="project" value="UniProtKB-KW"/>
</dbReference>
<gene>
    <name evidence="3" type="ORF">NX773_22670</name>
</gene>